<dbReference type="PANTHER" id="PTHR42929:SF5">
    <property type="entry name" value="ABC TRANSPORTER PERMEASE PROTEIN"/>
    <property type="match status" value="1"/>
</dbReference>
<evidence type="ECO:0000256" key="9">
    <source>
        <dbReference type="SAM" id="MobiDB-lite"/>
    </source>
</evidence>
<comment type="subcellular location">
    <subcellularLocation>
        <location evidence="1 8">Cell membrane</location>
        <topology evidence="1 8">Multi-pass membrane protein</topology>
    </subcellularLocation>
</comment>
<gene>
    <name evidence="11" type="ORF">G3A44_02875</name>
</gene>
<accession>A0A7C9PFH2</accession>
<feature type="transmembrane region" description="Helical" evidence="8">
    <location>
        <begin position="304"/>
        <end position="324"/>
    </location>
</feature>
<feature type="region of interest" description="Disordered" evidence="9">
    <location>
        <begin position="1"/>
        <end position="25"/>
    </location>
</feature>
<dbReference type="RefSeq" id="WP_163455979.1">
    <property type="nucleotide sequence ID" value="NZ_JAAGOH010000002.1"/>
</dbReference>
<organism evidence="11 12">
    <name type="scientific">Ideonella livida</name>
    <dbReference type="NCBI Taxonomy" id="2707176"/>
    <lineage>
        <taxon>Bacteria</taxon>
        <taxon>Pseudomonadati</taxon>
        <taxon>Pseudomonadota</taxon>
        <taxon>Betaproteobacteria</taxon>
        <taxon>Burkholderiales</taxon>
        <taxon>Sphaerotilaceae</taxon>
        <taxon>Ideonella</taxon>
    </lineage>
</organism>
<dbReference type="Pfam" id="PF00528">
    <property type="entry name" value="BPD_transp_1"/>
    <property type="match status" value="1"/>
</dbReference>
<evidence type="ECO:0000256" key="5">
    <source>
        <dbReference type="ARBA" id="ARBA00022692"/>
    </source>
</evidence>
<protein>
    <submittedName>
        <fullName evidence="11">ABC transporter permease</fullName>
    </submittedName>
</protein>
<evidence type="ECO:0000256" key="3">
    <source>
        <dbReference type="ARBA" id="ARBA00022448"/>
    </source>
</evidence>
<evidence type="ECO:0000313" key="11">
    <source>
        <dbReference type="EMBL" id="NDY90132.1"/>
    </source>
</evidence>
<feature type="transmembrane region" description="Helical" evidence="8">
    <location>
        <begin position="220"/>
        <end position="240"/>
    </location>
</feature>
<dbReference type="PANTHER" id="PTHR42929">
    <property type="entry name" value="INNER MEMBRANE ABC TRANSPORTER PERMEASE PROTEIN YDCU-RELATED-RELATED"/>
    <property type="match status" value="1"/>
</dbReference>
<evidence type="ECO:0000256" key="7">
    <source>
        <dbReference type="ARBA" id="ARBA00023136"/>
    </source>
</evidence>
<evidence type="ECO:0000313" key="12">
    <source>
        <dbReference type="Proteomes" id="UP000484255"/>
    </source>
</evidence>
<dbReference type="PROSITE" id="PS50928">
    <property type="entry name" value="ABC_TM1"/>
    <property type="match status" value="1"/>
</dbReference>
<evidence type="ECO:0000256" key="4">
    <source>
        <dbReference type="ARBA" id="ARBA00022475"/>
    </source>
</evidence>
<comment type="similarity">
    <text evidence="2">Belongs to the binding-protein-dependent transport system permease family. CysTW subfamily.</text>
</comment>
<feature type="domain" description="ABC transmembrane type-1" evidence="10">
    <location>
        <begin position="216"/>
        <end position="422"/>
    </location>
</feature>
<feature type="compositionally biased region" description="Low complexity" evidence="9">
    <location>
        <begin position="1"/>
        <end position="11"/>
    </location>
</feature>
<dbReference type="Proteomes" id="UP000484255">
    <property type="component" value="Unassembled WGS sequence"/>
</dbReference>
<evidence type="ECO:0000256" key="8">
    <source>
        <dbReference type="RuleBase" id="RU363032"/>
    </source>
</evidence>
<comment type="caution">
    <text evidence="11">The sequence shown here is derived from an EMBL/GenBank/DDBJ whole genome shotgun (WGS) entry which is preliminary data.</text>
</comment>
<dbReference type="InterPro" id="IPR000515">
    <property type="entry name" value="MetI-like"/>
</dbReference>
<reference evidence="11 12" key="1">
    <citation type="submission" date="2020-02" db="EMBL/GenBank/DDBJ databases">
        <title>Ideonella bacterium strain TBM-1.</title>
        <authorList>
            <person name="Chen W.-M."/>
        </authorList>
    </citation>
    <scope>NUCLEOTIDE SEQUENCE [LARGE SCALE GENOMIC DNA]</scope>
    <source>
        <strain evidence="11 12">TBM-1</strain>
    </source>
</reference>
<feature type="transmembrane region" description="Helical" evidence="8">
    <location>
        <begin position="41"/>
        <end position="67"/>
    </location>
</feature>
<feature type="transmembrane region" description="Helical" evidence="8">
    <location>
        <begin position="358"/>
        <end position="379"/>
    </location>
</feature>
<evidence type="ECO:0000256" key="1">
    <source>
        <dbReference type="ARBA" id="ARBA00004651"/>
    </source>
</evidence>
<dbReference type="EMBL" id="JAAGOH010000002">
    <property type="protein sequence ID" value="NDY90132.1"/>
    <property type="molecule type" value="Genomic_DNA"/>
</dbReference>
<evidence type="ECO:0000256" key="6">
    <source>
        <dbReference type="ARBA" id="ARBA00022989"/>
    </source>
</evidence>
<keyword evidence="5 8" id="KW-0812">Transmembrane</keyword>
<dbReference type="AlphaFoldDB" id="A0A7C9PFH2"/>
<sequence>MTAAATADPGLPTAPPGGGADPALPGDLARSLARAQRRRHLAAISLTLPLLVFLLVVFLLPIGALLVRAVENPEVAAALPRTGQALSGWNRQDTPPAAAYAALLDDLSALPEAAQAGALARRLNTEQPGSRSLVMSTYRALPQLRADGQTPAPEAAQAQLLALDARWGEAPYWQAIAKNASRWTPDYLLTSVDLKRTPEGGLSRVEPDQQVFVSILIRTFYISGVVTLWCLLLGYPLAYWLSTLSARQANILMILVLVPFWTSILVRVAAWIVLLQREGLVNSALMGIGLVNEPLALLFNRTGVVISMTHILLPFMILPLYSVMKSVPPTYLRAAVSLGSNPLAAFFRVYVPQTWPGVGAGGLLVFILSIGYYVTPALLGGADDQMLSYYIAHYTNVDINWGMACALGAILLAATLVLYALYRRVVKSELSLG</sequence>
<proteinExistence type="inferred from homology"/>
<dbReference type="GO" id="GO:0055085">
    <property type="term" value="P:transmembrane transport"/>
    <property type="evidence" value="ECO:0007669"/>
    <property type="project" value="InterPro"/>
</dbReference>
<dbReference type="GO" id="GO:0005886">
    <property type="term" value="C:plasma membrane"/>
    <property type="evidence" value="ECO:0007669"/>
    <property type="project" value="UniProtKB-SubCell"/>
</dbReference>
<dbReference type="CDD" id="cd06261">
    <property type="entry name" value="TM_PBP2"/>
    <property type="match status" value="1"/>
</dbReference>
<feature type="transmembrane region" description="Helical" evidence="8">
    <location>
        <begin position="252"/>
        <end position="274"/>
    </location>
</feature>
<feature type="transmembrane region" description="Helical" evidence="8">
    <location>
        <begin position="399"/>
        <end position="422"/>
    </location>
</feature>
<dbReference type="Gene3D" id="1.10.3720.10">
    <property type="entry name" value="MetI-like"/>
    <property type="match status" value="1"/>
</dbReference>
<keyword evidence="12" id="KW-1185">Reference proteome</keyword>
<keyword evidence="7 8" id="KW-0472">Membrane</keyword>
<dbReference type="SUPFAM" id="SSF161098">
    <property type="entry name" value="MetI-like"/>
    <property type="match status" value="1"/>
</dbReference>
<name>A0A7C9PFH2_9BURK</name>
<dbReference type="InterPro" id="IPR035906">
    <property type="entry name" value="MetI-like_sf"/>
</dbReference>
<evidence type="ECO:0000259" key="10">
    <source>
        <dbReference type="PROSITE" id="PS50928"/>
    </source>
</evidence>
<keyword evidence="6 8" id="KW-1133">Transmembrane helix</keyword>
<evidence type="ECO:0000256" key="2">
    <source>
        <dbReference type="ARBA" id="ARBA00007069"/>
    </source>
</evidence>
<keyword evidence="3 8" id="KW-0813">Transport</keyword>
<keyword evidence="4" id="KW-1003">Cell membrane</keyword>